<evidence type="ECO:0000313" key="3">
    <source>
        <dbReference type="Proteomes" id="UP001465668"/>
    </source>
</evidence>
<reference evidence="2 3" key="1">
    <citation type="submission" date="2024-02" db="EMBL/GenBank/DDBJ databases">
        <title>First draft genome assembly of two strains of Seiridium cardinale.</title>
        <authorList>
            <person name="Emiliani G."/>
            <person name="Scali E."/>
        </authorList>
    </citation>
    <scope>NUCLEOTIDE SEQUENCE [LARGE SCALE GENOMIC DNA]</scope>
    <source>
        <strain evidence="2 3">BM-138-000479</strain>
    </source>
</reference>
<gene>
    <name evidence="2" type="ORF">SCAR479_09412</name>
</gene>
<accession>A0ABR2XJG5</accession>
<comment type="caution">
    <text evidence="2">The sequence shown here is derived from an EMBL/GenBank/DDBJ whole genome shotgun (WGS) entry which is preliminary data.</text>
</comment>
<dbReference type="Proteomes" id="UP001465668">
    <property type="component" value="Unassembled WGS sequence"/>
</dbReference>
<organism evidence="2 3">
    <name type="scientific">Seiridium cardinale</name>
    <dbReference type="NCBI Taxonomy" id="138064"/>
    <lineage>
        <taxon>Eukaryota</taxon>
        <taxon>Fungi</taxon>
        <taxon>Dikarya</taxon>
        <taxon>Ascomycota</taxon>
        <taxon>Pezizomycotina</taxon>
        <taxon>Sordariomycetes</taxon>
        <taxon>Xylariomycetidae</taxon>
        <taxon>Amphisphaeriales</taxon>
        <taxon>Sporocadaceae</taxon>
        <taxon>Seiridium</taxon>
    </lineage>
</organism>
<evidence type="ECO:0000256" key="1">
    <source>
        <dbReference type="SAM" id="MobiDB-lite"/>
    </source>
</evidence>
<feature type="region of interest" description="Disordered" evidence="1">
    <location>
        <begin position="1"/>
        <end position="96"/>
    </location>
</feature>
<keyword evidence="3" id="KW-1185">Reference proteome</keyword>
<protein>
    <submittedName>
        <fullName evidence="2">Uncharacterized protein</fullName>
    </submittedName>
</protein>
<sequence>MSLASPSRHSLDNGSGVEKVLDSDSKQEGTSKAKKSKLEAVKKLLKSPAVKRYEQSVSKEQKDWGTGNKFGGGPYRPLATTPGAGDYYTAKGATGG</sequence>
<name>A0ABR2XJG5_9PEZI</name>
<dbReference type="EMBL" id="JARVKM010000047">
    <property type="protein sequence ID" value="KAK9773771.1"/>
    <property type="molecule type" value="Genomic_DNA"/>
</dbReference>
<feature type="compositionally biased region" description="Basic and acidic residues" evidence="1">
    <location>
        <begin position="19"/>
        <end position="42"/>
    </location>
</feature>
<feature type="compositionally biased region" description="Basic and acidic residues" evidence="1">
    <location>
        <begin position="51"/>
        <end position="63"/>
    </location>
</feature>
<evidence type="ECO:0000313" key="2">
    <source>
        <dbReference type="EMBL" id="KAK9773771.1"/>
    </source>
</evidence>
<proteinExistence type="predicted"/>